<proteinExistence type="predicted"/>
<dbReference type="AlphaFoldDB" id="A0A183IE07"/>
<dbReference type="WBParaSite" id="SBAD_0000194101-mRNA-1">
    <property type="protein sequence ID" value="SBAD_0000194101-mRNA-1"/>
    <property type="gene ID" value="SBAD_0000194101"/>
</dbReference>
<accession>A0A183IE07</accession>
<gene>
    <name evidence="1" type="ORF">SBAD_LOCUS1851</name>
</gene>
<reference evidence="3" key="1">
    <citation type="submission" date="2016-06" db="UniProtKB">
        <authorList>
            <consortium name="WormBaseParasite"/>
        </authorList>
    </citation>
    <scope>IDENTIFICATION</scope>
</reference>
<evidence type="ECO:0000313" key="2">
    <source>
        <dbReference type="Proteomes" id="UP000270296"/>
    </source>
</evidence>
<evidence type="ECO:0000313" key="1">
    <source>
        <dbReference type="EMBL" id="VDO95673.1"/>
    </source>
</evidence>
<evidence type="ECO:0000313" key="3">
    <source>
        <dbReference type="WBParaSite" id="SBAD_0000194101-mRNA-1"/>
    </source>
</evidence>
<name>A0A183IE07_9BILA</name>
<protein>
    <submittedName>
        <fullName evidence="1 3">Uncharacterized protein</fullName>
    </submittedName>
</protein>
<organism evidence="3">
    <name type="scientific">Soboliphyme baturini</name>
    <dbReference type="NCBI Taxonomy" id="241478"/>
    <lineage>
        <taxon>Eukaryota</taxon>
        <taxon>Metazoa</taxon>
        <taxon>Ecdysozoa</taxon>
        <taxon>Nematoda</taxon>
        <taxon>Enoplea</taxon>
        <taxon>Dorylaimia</taxon>
        <taxon>Dioctophymatida</taxon>
        <taxon>Dioctophymatoidea</taxon>
        <taxon>Soboliphymatidae</taxon>
        <taxon>Soboliphyme</taxon>
    </lineage>
</organism>
<reference evidence="1 2" key="2">
    <citation type="submission" date="2018-11" db="EMBL/GenBank/DDBJ databases">
        <authorList>
            <consortium name="Pathogen Informatics"/>
        </authorList>
    </citation>
    <scope>NUCLEOTIDE SEQUENCE [LARGE SCALE GENOMIC DNA]</scope>
</reference>
<dbReference type="Proteomes" id="UP000270296">
    <property type="component" value="Unassembled WGS sequence"/>
</dbReference>
<sequence length="68" mass="7184">MVDAMSALQSTGCGRSAIDLIVARVISSSVVGQPVGYTAWHVCVLYTFHSPVAVYPSVSEGEVRKQTA</sequence>
<dbReference type="EMBL" id="UZAM01006977">
    <property type="protein sequence ID" value="VDO95673.1"/>
    <property type="molecule type" value="Genomic_DNA"/>
</dbReference>
<keyword evidence="2" id="KW-1185">Reference proteome</keyword>